<keyword evidence="4" id="KW-0378">Hydrolase</keyword>
<dbReference type="SUPFAM" id="SSF52540">
    <property type="entry name" value="P-loop containing nucleoside triphosphate hydrolases"/>
    <property type="match status" value="2"/>
</dbReference>
<evidence type="ECO:0000256" key="4">
    <source>
        <dbReference type="ARBA" id="ARBA00022801"/>
    </source>
</evidence>
<dbReference type="Gene3D" id="3.40.50.300">
    <property type="entry name" value="P-loop containing nucleotide triphosphate hydrolases"/>
    <property type="match status" value="1"/>
</dbReference>
<proteinExistence type="predicted"/>
<feature type="compositionally biased region" description="Low complexity" evidence="7">
    <location>
        <begin position="1029"/>
        <end position="1057"/>
    </location>
</feature>
<feature type="compositionally biased region" description="Acidic residues" evidence="7">
    <location>
        <begin position="1"/>
        <end position="25"/>
    </location>
</feature>
<feature type="region of interest" description="Disordered" evidence="7">
    <location>
        <begin position="1"/>
        <end position="92"/>
    </location>
</feature>
<dbReference type="Pfam" id="PF00271">
    <property type="entry name" value="Helicase_C"/>
    <property type="match status" value="1"/>
</dbReference>
<evidence type="ECO:0000313" key="11">
    <source>
        <dbReference type="EMBL" id="KAK8882569.1"/>
    </source>
</evidence>
<feature type="region of interest" description="Disordered" evidence="7">
    <location>
        <begin position="1006"/>
        <end position="1057"/>
    </location>
</feature>
<evidence type="ECO:0000256" key="2">
    <source>
        <dbReference type="ARBA" id="ARBA00022737"/>
    </source>
</evidence>
<organism evidence="11 12">
    <name type="scientific">Tritrichomonas musculus</name>
    <dbReference type="NCBI Taxonomy" id="1915356"/>
    <lineage>
        <taxon>Eukaryota</taxon>
        <taxon>Metamonada</taxon>
        <taxon>Parabasalia</taxon>
        <taxon>Tritrichomonadida</taxon>
        <taxon>Tritrichomonadidae</taxon>
        <taxon>Tritrichomonas</taxon>
    </lineage>
</organism>
<dbReference type="InterPro" id="IPR001650">
    <property type="entry name" value="Helicase_C-like"/>
</dbReference>
<comment type="caution">
    <text evidence="11">The sequence shown here is derived from an EMBL/GenBank/DDBJ whole genome shotgun (WGS) entry which is preliminary data.</text>
</comment>
<sequence>MSSEEYEYVEVEEEEDEEDVSDSSDEQPKQSNSNSSSSKSSSSKSSKSNSSKTKSSSSKSSKSESSKAKSSKTNSKKSSKKNVLQSDDDYSSSDDEYEIEKIIGINSNNFTNLSKLKYYIKPKDDSYIHCRWITYSELIKNPKGQTILPTFERRYRNTAFRKCNVVKDLYLPEFQKFDSKWLQPESIIGILPKQSKNDQDQYFIKWKNQPYSESTWEFEKTVKCSDLVRKYRQRLKRGIQYKKQITPKFEEVEFKPYSKSPPYKNGHTLSDYQVNGLNWLRQNYRLKRNNILADEMGLGKTIQALSLLMDLYKNCNIPGPFLVITPLSTIENWMREIKEWTDFETVAFYGPHEDREILTKHCIFHPTDKSKVIFNILVVPFNIVTLVLSTLQKIYFHYLIVDEAHRLKNFDSKAYKEISSLHFDHCTFLTGTPVQNDMSELWALLHFLDKKTFPTFAEFQKKFGETVTAGHIEDIQKAIQPYILRRKKADVNIEIGQKEEIIVEVELTRFQRDMYRSILQENKSALIHENPSISLTNIAMQLRKICNHPYTIKTMEDIGNKQYKIRHSIPLDAELSEPQIAGSIVEASGKMIFLDKLLPTLEGHRILIFSQMTSILDIIEDYCYYKKYNYERIDGSVIGTERQERIDRFMHDKDSFIFLLSTKAGGLGINLTIADTVIIYDSDWNPQNDIQAQSRCHRIGQTMDVNVYRLVTRGTYEDEMFKRASKKLGLDTAILDAKVSEFTEEEMEAILQKGALFLLDDNDNEIDKFENEDITQILERRSKKPLAIMGNSMFSRVVISKSLEFQGESEDGIETTDDNEKSNKGNLTDNSVDSNSTDAENSNTNESDDLGGRNIWQELFPDIDEDDIDRERKQRKQKDEIWTKEAAIDTVDKCIKFGWVGLINDDANPLTKVYTKTLAWCAYTTFGRKQKHKYLMNRLIGLSPNEEIASYLAAYPFSDTKWIISNRNLFESFLDALNEMLNITRCITFLSVNDLTFIIPLRIQKTPPKPQQTDQKDENANTNEKDNTNENNNSNENNDTNKNDNSNENNSNNDGDNIICNDDELPMWWSPIDDYSLLLGFYRYGFEDYESMLTNKYMSFKWRVDVCGNAIAPSSTAILRRKNGIISFLKERFSEDFLEDLGELCSLQRWMHRQQKFIREIPIDGTYIKRIYIALQHYGIEYNTNTMQIDFAKLQDHSNLEFMNSEFFALHASLVFKTLISARPILGLKLSRQLYDLSKSNLDIQVKNRMAGKMHFVDLSTIDKSLIEETADMVILFIKLRALLPQFDSLSENKLNMTKEQVWKEAPSWWIHGVDDIKLAKVIAKRGIGSVVEVAIDHDSPFHKRIHPVNPQALILTEKMMMNQFCSMVQIDENRCLSNDILKERLAFYAQFLEYLVGNAN</sequence>
<feature type="compositionally biased region" description="Polar residues" evidence="7">
    <location>
        <begin position="824"/>
        <end position="845"/>
    </location>
</feature>
<dbReference type="SMART" id="SM00490">
    <property type="entry name" value="HELICc"/>
    <property type="match status" value="1"/>
</dbReference>
<dbReference type="PANTHER" id="PTHR45623:SF11">
    <property type="entry name" value="KISMET, ISOFORM C"/>
    <property type="match status" value="1"/>
</dbReference>
<keyword evidence="5" id="KW-0067">ATP-binding</keyword>
<dbReference type="InterPro" id="IPR000953">
    <property type="entry name" value="Chromo/chromo_shadow_dom"/>
</dbReference>
<keyword evidence="2" id="KW-0677">Repeat</keyword>
<dbReference type="PROSITE" id="PS00690">
    <property type="entry name" value="DEAH_ATP_HELICASE"/>
    <property type="match status" value="1"/>
</dbReference>
<evidence type="ECO:0000256" key="3">
    <source>
        <dbReference type="ARBA" id="ARBA00022741"/>
    </source>
</evidence>
<feature type="domain" description="Helicase ATP-binding" evidence="9">
    <location>
        <begin position="281"/>
        <end position="451"/>
    </location>
</feature>
<evidence type="ECO:0000313" key="12">
    <source>
        <dbReference type="Proteomes" id="UP001470230"/>
    </source>
</evidence>
<dbReference type="InterPro" id="IPR016197">
    <property type="entry name" value="Chromo-like_dom_sf"/>
</dbReference>
<name>A0ABR2JUL3_9EUKA</name>
<evidence type="ECO:0000259" key="8">
    <source>
        <dbReference type="PROSITE" id="PS50013"/>
    </source>
</evidence>
<dbReference type="InterPro" id="IPR014001">
    <property type="entry name" value="Helicase_ATP-bd"/>
</dbReference>
<evidence type="ECO:0000256" key="7">
    <source>
        <dbReference type="SAM" id="MobiDB-lite"/>
    </source>
</evidence>
<feature type="compositionally biased region" description="Acidic residues" evidence="7">
    <location>
        <begin position="808"/>
        <end position="817"/>
    </location>
</feature>
<dbReference type="InterPro" id="IPR038718">
    <property type="entry name" value="SNF2-like_sf"/>
</dbReference>
<dbReference type="SMART" id="SM00298">
    <property type="entry name" value="CHROMO"/>
    <property type="match status" value="2"/>
</dbReference>
<evidence type="ECO:0000259" key="9">
    <source>
        <dbReference type="PROSITE" id="PS51192"/>
    </source>
</evidence>
<dbReference type="InterPro" id="IPR049730">
    <property type="entry name" value="SNF2/RAD54-like_C"/>
</dbReference>
<evidence type="ECO:0000256" key="1">
    <source>
        <dbReference type="ARBA" id="ARBA00004123"/>
    </source>
</evidence>
<feature type="region of interest" description="Disordered" evidence="7">
    <location>
        <begin position="808"/>
        <end position="852"/>
    </location>
</feature>
<dbReference type="InterPro" id="IPR027417">
    <property type="entry name" value="P-loop_NTPase"/>
</dbReference>
<feature type="compositionally biased region" description="Low complexity" evidence="7">
    <location>
        <begin position="31"/>
        <end position="60"/>
    </location>
</feature>
<keyword evidence="6" id="KW-0539">Nucleus</keyword>
<evidence type="ECO:0000259" key="10">
    <source>
        <dbReference type="PROSITE" id="PS51194"/>
    </source>
</evidence>
<dbReference type="EMBL" id="JAPFFF010000009">
    <property type="protein sequence ID" value="KAK8882569.1"/>
    <property type="molecule type" value="Genomic_DNA"/>
</dbReference>
<dbReference type="Proteomes" id="UP001470230">
    <property type="component" value="Unassembled WGS sequence"/>
</dbReference>
<keyword evidence="3" id="KW-0547">Nucleotide-binding</keyword>
<protein>
    <submittedName>
        <fullName evidence="11">Choline dehydrogenase 6</fullName>
    </submittedName>
</protein>
<dbReference type="Gene3D" id="2.40.50.40">
    <property type="match status" value="2"/>
</dbReference>
<dbReference type="InterPro" id="IPR023780">
    <property type="entry name" value="Chromo_domain"/>
</dbReference>
<reference evidence="11 12" key="1">
    <citation type="submission" date="2024-04" db="EMBL/GenBank/DDBJ databases">
        <title>Tritrichomonas musculus Genome.</title>
        <authorList>
            <person name="Alves-Ferreira E."/>
            <person name="Grigg M."/>
            <person name="Lorenzi H."/>
            <person name="Galac M."/>
        </authorList>
    </citation>
    <scope>NUCLEOTIDE SEQUENCE [LARGE SCALE GENOMIC DNA]</scope>
    <source>
        <strain evidence="11 12">EAF2021</strain>
    </source>
</reference>
<dbReference type="InterPro" id="IPR000330">
    <property type="entry name" value="SNF2_N"/>
</dbReference>
<keyword evidence="12" id="KW-1185">Reference proteome</keyword>
<comment type="subcellular location">
    <subcellularLocation>
        <location evidence="1">Nucleus</location>
    </subcellularLocation>
</comment>
<feature type="domain" description="Helicase C-terminal" evidence="10">
    <location>
        <begin position="593"/>
        <end position="750"/>
    </location>
</feature>
<gene>
    <name evidence="11" type="ORF">M9Y10_045211</name>
</gene>
<evidence type="ECO:0000256" key="6">
    <source>
        <dbReference type="ARBA" id="ARBA00023242"/>
    </source>
</evidence>
<dbReference type="Gene3D" id="3.40.50.10810">
    <property type="entry name" value="Tandem AAA-ATPase domain"/>
    <property type="match status" value="1"/>
</dbReference>
<evidence type="ECO:0000256" key="5">
    <source>
        <dbReference type="ARBA" id="ARBA00022840"/>
    </source>
</evidence>
<dbReference type="Pfam" id="PF00385">
    <property type="entry name" value="Chromo"/>
    <property type="match status" value="1"/>
</dbReference>
<dbReference type="PROSITE" id="PS50013">
    <property type="entry name" value="CHROMO_2"/>
    <property type="match status" value="1"/>
</dbReference>
<dbReference type="PROSITE" id="PS51192">
    <property type="entry name" value="HELICASE_ATP_BIND_1"/>
    <property type="match status" value="1"/>
</dbReference>
<dbReference type="InterPro" id="IPR002464">
    <property type="entry name" value="DNA/RNA_helicase_DEAH_CS"/>
</dbReference>
<dbReference type="PANTHER" id="PTHR45623">
    <property type="entry name" value="CHROMODOMAIN-HELICASE-DNA-BINDING PROTEIN 3-RELATED-RELATED"/>
    <property type="match status" value="1"/>
</dbReference>
<feature type="domain" description="Chromo" evidence="8">
    <location>
        <begin position="182"/>
        <end position="243"/>
    </location>
</feature>
<feature type="compositionally biased region" description="Basic and acidic residues" evidence="7">
    <location>
        <begin position="1014"/>
        <end position="1028"/>
    </location>
</feature>
<dbReference type="Gene3D" id="1.10.10.60">
    <property type="entry name" value="Homeodomain-like"/>
    <property type="match status" value="1"/>
</dbReference>
<dbReference type="SUPFAM" id="SSF54160">
    <property type="entry name" value="Chromo domain-like"/>
    <property type="match status" value="2"/>
</dbReference>
<dbReference type="CDD" id="cd18793">
    <property type="entry name" value="SF2_C_SNF"/>
    <property type="match status" value="1"/>
</dbReference>
<accession>A0ABR2JUL3</accession>
<dbReference type="Pfam" id="PF00176">
    <property type="entry name" value="SNF2-rel_dom"/>
    <property type="match status" value="1"/>
</dbReference>
<dbReference type="PROSITE" id="PS51194">
    <property type="entry name" value="HELICASE_CTER"/>
    <property type="match status" value="1"/>
</dbReference>
<dbReference type="SMART" id="SM00487">
    <property type="entry name" value="DEXDc"/>
    <property type="match status" value="1"/>
</dbReference>